<evidence type="ECO:0000259" key="10">
    <source>
        <dbReference type="Pfam" id="PF11356"/>
    </source>
</evidence>
<evidence type="ECO:0000313" key="12">
    <source>
        <dbReference type="Proteomes" id="UP000178082"/>
    </source>
</evidence>
<keyword evidence="7 9" id="KW-1133">Transmembrane helix</keyword>
<reference evidence="11 12" key="1">
    <citation type="journal article" date="2016" name="Nat. Commun.">
        <title>Thousands of microbial genomes shed light on interconnected biogeochemical processes in an aquifer system.</title>
        <authorList>
            <person name="Anantharaman K."/>
            <person name="Brown C.T."/>
            <person name="Hug L.A."/>
            <person name="Sharon I."/>
            <person name="Castelle C.J."/>
            <person name="Probst A.J."/>
            <person name="Thomas B.C."/>
            <person name="Singh A."/>
            <person name="Wilkins M.J."/>
            <person name="Karaoz U."/>
            <person name="Brodie E.L."/>
            <person name="Williams K.H."/>
            <person name="Hubbard S.S."/>
            <person name="Banfield J.F."/>
        </authorList>
    </citation>
    <scope>NUCLEOTIDE SEQUENCE [LARGE SCALE GENOMIC DNA]</scope>
</reference>
<feature type="transmembrane region" description="Helical" evidence="9">
    <location>
        <begin position="12"/>
        <end position="34"/>
    </location>
</feature>
<comment type="subcellular location">
    <subcellularLocation>
        <location evidence="1">Cell inner membrane</location>
    </subcellularLocation>
</comment>
<dbReference type="GO" id="GO:0005886">
    <property type="term" value="C:plasma membrane"/>
    <property type="evidence" value="ECO:0007669"/>
    <property type="project" value="UniProtKB-SubCell"/>
</dbReference>
<evidence type="ECO:0000256" key="4">
    <source>
        <dbReference type="ARBA" id="ARBA00022519"/>
    </source>
</evidence>
<dbReference type="Pfam" id="PF11356">
    <property type="entry name" value="T2SSC"/>
    <property type="match status" value="1"/>
</dbReference>
<dbReference type="Gene3D" id="2.30.30.830">
    <property type="match status" value="1"/>
</dbReference>
<dbReference type="SUPFAM" id="SSF50156">
    <property type="entry name" value="PDZ domain-like"/>
    <property type="match status" value="1"/>
</dbReference>
<dbReference type="EMBL" id="MGDI01000004">
    <property type="protein sequence ID" value="OGL55128.1"/>
    <property type="molecule type" value="Genomic_DNA"/>
</dbReference>
<evidence type="ECO:0000313" key="11">
    <source>
        <dbReference type="EMBL" id="OGL55128.1"/>
    </source>
</evidence>
<keyword evidence="8 9" id="KW-0472">Membrane</keyword>
<evidence type="ECO:0000256" key="6">
    <source>
        <dbReference type="ARBA" id="ARBA00022927"/>
    </source>
</evidence>
<sequence length="296" mass="33629">MDIIRFFSKYFWIVYVVLITILCFSLSKTVVCFIDRSIKVPLSKEVNIKAVKESPKTRRSLDEYKIIFERNLFDVSGQEQVVKKRGKEILNPAEIPISTSGMELLGTFVGFPPKHSIALIKADGEVEAYHPDEKAKEATILTINRREVIIERNGMIEKLIMEEAGKPMLVKEPPKLTGTVDRALDGIRQTSSNKWIIDRKKVPIKDINTFMRQCRLIPHSVDGRPAGFKITGILKGSIIDKIGLLDGDIIKRVNSDEVKSPDDAYRAYQRLQTDNRIVLEIERNGAMAPLTYEVKN</sequence>
<protein>
    <recommendedName>
        <fullName evidence="10">Type II secretion system protein GspC N-terminal domain-containing protein</fullName>
    </recommendedName>
</protein>
<evidence type="ECO:0000256" key="8">
    <source>
        <dbReference type="ARBA" id="ARBA00023136"/>
    </source>
</evidence>
<keyword evidence="3" id="KW-1003">Cell membrane</keyword>
<dbReference type="InterPro" id="IPR036034">
    <property type="entry name" value="PDZ_sf"/>
</dbReference>
<evidence type="ECO:0000256" key="1">
    <source>
        <dbReference type="ARBA" id="ARBA00004533"/>
    </source>
</evidence>
<keyword evidence="4" id="KW-0997">Cell inner membrane</keyword>
<keyword evidence="6" id="KW-0653">Protein transport</keyword>
<proteinExistence type="predicted"/>
<evidence type="ECO:0000256" key="9">
    <source>
        <dbReference type="SAM" id="Phobius"/>
    </source>
</evidence>
<organism evidence="11 12">
    <name type="scientific">Candidatus Schekmanbacteria bacterium RIFCSPLOWO2_12_FULL_38_15</name>
    <dbReference type="NCBI Taxonomy" id="1817883"/>
    <lineage>
        <taxon>Bacteria</taxon>
        <taxon>Candidatus Schekmaniibacteriota</taxon>
    </lineage>
</organism>
<evidence type="ECO:0000256" key="5">
    <source>
        <dbReference type="ARBA" id="ARBA00022692"/>
    </source>
</evidence>
<keyword evidence="2" id="KW-0813">Transport</keyword>
<name>A0A1F7SPI0_9BACT</name>
<keyword evidence="5 9" id="KW-0812">Transmembrane</keyword>
<accession>A0A1F7SPI0</accession>
<dbReference type="Gene3D" id="2.30.42.10">
    <property type="match status" value="1"/>
</dbReference>
<dbReference type="InterPro" id="IPR024961">
    <property type="entry name" value="T2SS_GspC_N"/>
</dbReference>
<dbReference type="GO" id="GO:0015031">
    <property type="term" value="P:protein transport"/>
    <property type="evidence" value="ECO:0007669"/>
    <property type="project" value="UniProtKB-KW"/>
</dbReference>
<dbReference type="STRING" id="1817883.A3G31_02715"/>
<gene>
    <name evidence="11" type="ORF">A3G31_02715</name>
</gene>
<evidence type="ECO:0000256" key="3">
    <source>
        <dbReference type="ARBA" id="ARBA00022475"/>
    </source>
</evidence>
<evidence type="ECO:0000256" key="7">
    <source>
        <dbReference type="ARBA" id="ARBA00022989"/>
    </source>
</evidence>
<dbReference type="AlphaFoldDB" id="A0A1F7SPI0"/>
<dbReference type="Proteomes" id="UP000178082">
    <property type="component" value="Unassembled WGS sequence"/>
</dbReference>
<comment type="caution">
    <text evidence="11">The sequence shown here is derived from an EMBL/GenBank/DDBJ whole genome shotgun (WGS) entry which is preliminary data.</text>
</comment>
<evidence type="ECO:0000256" key="2">
    <source>
        <dbReference type="ARBA" id="ARBA00022448"/>
    </source>
</evidence>
<dbReference type="NCBIfam" id="NF041515">
    <property type="entry name" value="GspC_delta"/>
    <property type="match status" value="1"/>
</dbReference>
<feature type="domain" description="Type II secretion system protein GspC N-terminal" evidence="10">
    <location>
        <begin position="18"/>
        <end position="160"/>
    </location>
</feature>